<dbReference type="RefSeq" id="WP_270025163.1">
    <property type="nucleotide sequence ID" value="NZ_JAPDDP010000016.1"/>
</dbReference>
<feature type="chain" id="PRO_5040962495" evidence="2">
    <location>
        <begin position="23"/>
        <end position="270"/>
    </location>
</feature>
<keyword evidence="4" id="KW-1185">Reference proteome</keyword>
<dbReference type="EMBL" id="JAPDDP010000016">
    <property type="protein sequence ID" value="MDA0180854.1"/>
    <property type="molecule type" value="Genomic_DNA"/>
</dbReference>
<evidence type="ECO:0000256" key="2">
    <source>
        <dbReference type="SAM" id="SignalP"/>
    </source>
</evidence>
<evidence type="ECO:0000313" key="4">
    <source>
        <dbReference type="Proteomes" id="UP001147653"/>
    </source>
</evidence>
<protein>
    <submittedName>
        <fullName evidence="3">Uncharacterized protein</fullName>
    </submittedName>
</protein>
<proteinExistence type="predicted"/>
<organism evidence="3 4">
    <name type="scientific">Solirubrobacter phytolaccae</name>
    <dbReference type="NCBI Taxonomy" id="1404360"/>
    <lineage>
        <taxon>Bacteria</taxon>
        <taxon>Bacillati</taxon>
        <taxon>Actinomycetota</taxon>
        <taxon>Thermoleophilia</taxon>
        <taxon>Solirubrobacterales</taxon>
        <taxon>Solirubrobacteraceae</taxon>
        <taxon>Solirubrobacter</taxon>
    </lineage>
</organism>
<evidence type="ECO:0000313" key="3">
    <source>
        <dbReference type="EMBL" id="MDA0180854.1"/>
    </source>
</evidence>
<gene>
    <name evidence="3" type="ORF">OJ997_11165</name>
</gene>
<reference evidence="3" key="1">
    <citation type="submission" date="2022-10" db="EMBL/GenBank/DDBJ databases">
        <title>The WGS of Solirubrobacter phytolaccae KCTC 29190.</title>
        <authorList>
            <person name="Jiang Z."/>
        </authorList>
    </citation>
    <scope>NUCLEOTIDE SEQUENCE</scope>
    <source>
        <strain evidence="3">KCTC 29190</strain>
    </source>
</reference>
<dbReference type="AlphaFoldDB" id="A0A9X3N776"/>
<feature type="signal peptide" evidence="2">
    <location>
        <begin position="1"/>
        <end position="22"/>
    </location>
</feature>
<accession>A0A9X3N776</accession>
<feature type="region of interest" description="Disordered" evidence="1">
    <location>
        <begin position="99"/>
        <end position="127"/>
    </location>
</feature>
<keyword evidence="2" id="KW-0732">Signal</keyword>
<dbReference type="Proteomes" id="UP001147653">
    <property type="component" value="Unassembled WGS sequence"/>
</dbReference>
<evidence type="ECO:0000256" key="1">
    <source>
        <dbReference type="SAM" id="MobiDB-lite"/>
    </source>
</evidence>
<name>A0A9X3N776_9ACTN</name>
<feature type="compositionally biased region" description="Pro residues" evidence="1">
    <location>
        <begin position="102"/>
        <end position="127"/>
    </location>
</feature>
<sequence length="270" mass="28201">MLVRLAAVAVLLTALLAAPAQAAVTATVAVSGSRLVVTVKGTKAKAVTLVVAGKRHTLSKSGSKWRTKVLTPVPSIAGTTVKVKVRPARGATKTISVKVPAAPTPPAPAPTAPPATAPAPTPAAPTTLFPPPAAATTGNQAFEEIKTYLADSRFTDCPASWPNCAVEERYSHFADGSHYYCRLTPTSGSDIRSVGEISQISGAEHGADGSWGVEYYLSSYGNTVFYSWSVSNQGVAYGRYWGPGRSPQSGPPNQQFGPLQWVRGAKDCSY</sequence>
<comment type="caution">
    <text evidence="3">The sequence shown here is derived from an EMBL/GenBank/DDBJ whole genome shotgun (WGS) entry which is preliminary data.</text>
</comment>